<feature type="compositionally biased region" description="Polar residues" evidence="1">
    <location>
        <begin position="90"/>
        <end position="110"/>
    </location>
</feature>
<protein>
    <recommendedName>
        <fullName evidence="4">Polyprotein protein</fullName>
    </recommendedName>
</protein>
<accession>M1DRX2</accession>
<dbReference type="HOGENOM" id="CLU_029307_11_1_1"/>
<feature type="compositionally biased region" description="Basic and acidic residues" evidence="1">
    <location>
        <begin position="21"/>
        <end position="36"/>
    </location>
</feature>
<proteinExistence type="predicted"/>
<keyword evidence="3" id="KW-1185">Reference proteome</keyword>
<dbReference type="EnsemblPlants" id="PGSC0003DMT400093415">
    <property type="protein sequence ID" value="PGSC0003DMT400093415"/>
    <property type="gene ID" value="PGSC0003DMG400042986"/>
</dbReference>
<evidence type="ECO:0000313" key="3">
    <source>
        <dbReference type="Proteomes" id="UP000011115"/>
    </source>
</evidence>
<dbReference type="Gramene" id="PGSC0003DMT400093415">
    <property type="protein sequence ID" value="PGSC0003DMT400093415"/>
    <property type="gene ID" value="PGSC0003DMG400042986"/>
</dbReference>
<evidence type="ECO:0000256" key="1">
    <source>
        <dbReference type="SAM" id="MobiDB-lite"/>
    </source>
</evidence>
<dbReference type="PaxDb" id="4113-PGSC0003DMT400093415"/>
<reference evidence="2" key="2">
    <citation type="submission" date="2015-06" db="UniProtKB">
        <authorList>
            <consortium name="EnsemblPlants"/>
        </authorList>
    </citation>
    <scope>IDENTIFICATION</scope>
    <source>
        <strain evidence="2">DM1-3 516 R44</strain>
    </source>
</reference>
<evidence type="ECO:0000313" key="2">
    <source>
        <dbReference type="EnsemblPlants" id="PGSC0003DMT400093415"/>
    </source>
</evidence>
<feature type="region of interest" description="Disordered" evidence="1">
    <location>
        <begin position="79"/>
        <end position="110"/>
    </location>
</feature>
<dbReference type="AlphaFoldDB" id="M1DRX2"/>
<name>M1DRX2_SOLTU</name>
<organism evidence="2 3">
    <name type="scientific">Solanum tuberosum</name>
    <name type="common">Potato</name>
    <dbReference type="NCBI Taxonomy" id="4113"/>
    <lineage>
        <taxon>Eukaryota</taxon>
        <taxon>Viridiplantae</taxon>
        <taxon>Streptophyta</taxon>
        <taxon>Embryophyta</taxon>
        <taxon>Tracheophyta</taxon>
        <taxon>Spermatophyta</taxon>
        <taxon>Magnoliopsida</taxon>
        <taxon>eudicotyledons</taxon>
        <taxon>Gunneridae</taxon>
        <taxon>Pentapetalae</taxon>
        <taxon>asterids</taxon>
        <taxon>lamiids</taxon>
        <taxon>Solanales</taxon>
        <taxon>Solanaceae</taxon>
        <taxon>Solanoideae</taxon>
        <taxon>Solaneae</taxon>
        <taxon>Solanum</taxon>
    </lineage>
</organism>
<dbReference type="InParanoid" id="M1DRX2"/>
<evidence type="ECO:0008006" key="4">
    <source>
        <dbReference type="Google" id="ProtNLM"/>
    </source>
</evidence>
<dbReference type="Proteomes" id="UP000011115">
    <property type="component" value="Unassembled WGS sequence"/>
</dbReference>
<reference evidence="3" key="1">
    <citation type="journal article" date="2011" name="Nature">
        <title>Genome sequence and analysis of the tuber crop potato.</title>
        <authorList>
            <consortium name="The Potato Genome Sequencing Consortium"/>
        </authorList>
    </citation>
    <scope>NUCLEOTIDE SEQUENCE [LARGE SCALE GENOMIC DNA]</scope>
    <source>
        <strain evidence="3">cv. DM1-3 516 R44</strain>
    </source>
</reference>
<feature type="region of interest" description="Disordered" evidence="1">
    <location>
        <begin position="1"/>
        <end position="39"/>
    </location>
</feature>
<sequence>MIFGMVEIPDVPEMPPASTGDKVRVEETTDPESKVEMDEEMLEVGEKASYEGLTETEESMLDADLQTSLADTPLADPSAAVVPSKVTPGTDAQFQSDTPGTDAQTDGVTI</sequence>